<dbReference type="Gene3D" id="3.90.79.10">
    <property type="entry name" value="Nucleoside Triphosphate Pyrophosphohydrolase"/>
    <property type="match status" value="1"/>
</dbReference>
<dbReference type="InterPro" id="IPR015797">
    <property type="entry name" value="NUDIX_hydrolase-like_dom_sf"/>
</dbReference>
<gene>
    <name evidence="4" type="ORF">A8990_13258</name>
</gene>
<keyword evidence="5" id="KW-1185">Reference proteome</keyword>
<evidence type="ECO:0000256" key="1">
    <source>
        <dbReference type="ARBA" id="ARBA00001946"/>
    </source>
</evidence>
<dbReference type="Proteomes" id="UP000256304">
    <property type="component" value="Unassembled WGS sequence"/>
</dbReference>
<name>A0A3D9QWB8_9BACL</name>
<dbReference type="GO" id="GO:0016787">
    <property type="term" value="F:hydrolase activity"/>
    <property type="evidence" value="ECO:0007669"/>
    <property type="project" value="UniProtKB-KW"/>
</dbReference>
<sequence>MFQPPDRWSPAVVCVDVVKIIERNEEEYDIFPYVSQKGENQVTYHIRVRPTALIIENDSVLLIEYSENGEFHYNLPGGGAEPGETITDSLAREMMEEAAAEVNVGRVAFVYEFAPHKQSGTYDSATTPHALIIVFDCTLKDGSQPRLPDQPDPMQVGVRWIRLDELESIMLFPNVKKQIIRYASKRDSVELVEDYQLEPYE</sequence>
<evidence type="ECO:0000313" key="5">
    <source>
        <dbReference type="Proteomes" id="UP000256304"/>
    </source>
</evidence>
<protein>
    <submittedName>
        <fullName evidence="4">ADP-ribose pyrophosphatase YjhB (NUDIX family)</fullName>
    </submittedName>
</protein>
<evidence type="ECO:0000256" key="2">
    <source>
        <dbReference type="ARBA" id="ARBA00022801"/>
    </source>
</evidence>
<organism evidence="4 5">
    <name type="scientific">Paenibacillus taihuensis</name>
    <dbReference type="NCBI Taxonomy" id="1156355"/>
    <lineage>
        <taxon>Bacteria</taxon>
        <taxon>Bacillati</taxon>
        <taxon>Bacillota</taxon>
        <taxon>Bacilli</taxon>
        <taxon>Bacillales</taxon>
        <taxon>Paenibacillaceae</taxon>
        <taxon>Paenibacillus</taxon>
    </lineage>
</organism>
<comment type="cofactor">
    <cofactor evidence="1">
        <name>Mg(2+)</name>
        <dbReference type="ChEBI" id="CHEBI:18420"/>
    </cofactor>
</comment>
<dbReference type="EMBL" id="QTTN01000032">
    <property type="protein sequence ID" value="REE69661.1"/>
    <property type="molecule type" value="Genomic_DNA"/>
</dbReference>
<reference evidence="4 5" key="1">
    <citation type="submission" date="2018-08" db="EMBL/GenBank/DDBJ databases">
        <title>Genomic Encyclopedia of Type Strains, Phase III (KMG-III): the genomes of soil and plant-associated and newly described type strains.</title>
        <authorList>
            <person name="Whitman W."/>
        </authorList>
    </citation>
    <scope>NUCLEOTIDE SEQUENCE [LARGE SCALE GENOMIC DNA]</scope>
    <source>
        <strain evidence="4 5">CGMCC 1.10966</strain>
    </source>
</reference>
<comment type="caution">
    <text evidence="4">The sequence shown here is derived from an EMBL/GenBank/DDBJ whole genome shotgun (WGS) entry which is preliminary data.</text>
</comment>
<evidence type="ECO:0000259" key="3">
    <source>
        <dbReference type="PROSITE" id="PS51462"/>
    </source>
</evidence>
<proteinExistence type="predicted"/>
<dbReference type="Pfam" id="PF00293">
    <property type="entry name" value="NUDIX"/>
    <property type="match status" value="1"/>
</dbReference>
<keyword evidence="2" id="KW-0378">Hydrolase</keyword>
<dbReference type="InterPro" id="IPR000086">
    <property type="entry name" value="NUDIX_hydrolase_dom"/>
</dbReference>
<feature type="domain" description="Nudix hydrolase" evidence="3">
    <location>
        <begin position="44"/>
        <end position="185"/>
    </location>
</feature>
<dbReference type="AlphaFoldDB" id="A0A3D9QWB8"/>
<dbReference type="CDD" id="cd18880">
    <property type="entry name" value="NUDIX_ADPRase"/>
    <property type="match status" value="1"/>
</dbReference>
<dbReference type="PROSITE" id="PS51462">
    <property type="entry name" value="NUDIX"/>
    <property type="match status" value="1"/>
</dbReference>
<dbReference type="PANTHER" id="PTHR43046">
    <property type="entry name" value="GDP-MANNOSE MANNOSYL HYDROLASE"/>
    <property type="match status" value="1"/>
</dbReference>
<dbReference type="SUPFAM" id="SSF55811">
    <property type="entry name" value="Nudix"/>
    <property type="match status" value="1"/>
</dbReference>
<dbReference type="PANTHER" id="PTHR43046:SF14">
    <property type="entry name" value="MUTT_NUDIX FAMILY PROTEIN"/>
    <property type="match status" value="1"/>
</dbReference>
<evidence type="ECO:0000313" key="4">
    <source>
        <dbReference type="EMBL" id="REE69661.1"/>
    </source>
</evidence>
<accession>A0A3D9QWB8</accession>